<protein>
    <submittedName>
        <fullName evidence="1">Uncharacterized protein</fullName>
    </submittedName>
</protein>
<organism evidence="1 2">
    <name type="scientific">Helianthus annuus</name>
    <name type="common">Common sunflower</name>
    <dbReference type="NCBI Taxonomy" id="4232"/>
    <lineage>
        <taxon>Eukaryota</taxon>
        <taxon>Viridiplantae</taxon>
        <taxon>Streptophyta</taxon>
        <taxon>Embryophyta</taxon>
        <taxon>Tracheophyta</taxon>
        <taxon>Spermatophyta</taxon>
        <taxon>Magnoliopsida</taxon>
        <taxon>eudicotyledons</taxon>
        <taxon>Gunneridae</taxon>
        <taxon>Pentapetalae</taxon>
        <taxon>asterids</taxon>
        <taxon>campanulids</taxon>
        <taxon>Asterales</taxon>
        <taxon>Asteraceae</taxon>
        <taxon>Asteroideae</taxon>
        <taxon>Heliantheae alliance</taxon>
        <taxon>Heliantheae</taxon>
        <taxon>Helianthus</taxon>
    </lineage>
</organism>
<keyword evidence="2" id="KW-1185">Reference proteome</keyword>
<reference evidence="1" key="1">
    <citation type="journal article" date="2017" name="Nature">
        <title>The sunflower genome provides insights into oil metabolism, flowering and Asterid evolution.</title>
        <authorList>
            <person name="Badouin H."/>
            <person name="Gouzy J."/>
            <person name="Grassa C.J."/>
            <person name="Murat F."/>
            <person name="Staton S.E."/>
            <person name="Cottret L."/>
            <person name="Lelandais-Briere C."/>
            <person name="Owens G.L."/>
            <person name="Carrere S."/>
            <person name="Mayjonade B."/>
            <person name="Legrand L."/>
            <person name="Gill N."/>
            <person name="Kane N.C."/>
            <person name="Bowers J.E."/>
            <person name="Hubner S."/>
            <person name="Bellec A."/>
            <person name="Berard A."/>
            <person name="Berges H."/>
            <person name="Blanchet N."/>
            <person name="Boniface M.C."/>
            <person name="Brunel D."/>
            <person name="Catrice O."/>
            <person name="Chaidir N."/>
            <person name="Claudel C."/>
            <person name="Donnadieu C."/>
            <person name="Faraut T."/>
            <person name="Fievet G."/>
            <person name="Helmstetter N."/>
            <person name="King M."/>
            <person name="Knapp S.J."/>
            <person name="Lai Z."/>
            <person name="Le Paslier M.C."/>
            <person name="Lippi Y."/>
            <person name="Lorenzon L."/>
            <person name="Mandel J.R."/>
            <person name="Marage G."/>
            <person name="Marchand G."/>
            <person name="Marquand E."/>
            <person name="Bret-Mestries E."/>
            <person name="Morien E."/>
            <person name="Nambeesan S."/>
            <person name="Nguyen T."/>
            <person name="Pegot-Espagnet P."/>
            <person name="Pouilly N."/>
            <person name="Raftis F."/>
            <person name="Sallet E."/>
            <person name="Schiex T."/>
            <person name="Thomas J."/>
            <person name="Vandecasteele C."/>
            <person name="Vares D."/>
            <person name="Vear F."/>
            <person name="Vautrin S."/>
            <person name="Crespi M."/>
            <person name="Mangin B."/>
            <person name="Burke J.M."/>
            <person name="Salse J."/>
            <person name="Munos S."/>
            <person name="Vincourt P."/>
            <person name="Rieseberg L.H."/>
            <person name="Langlade N.B."/>
        </authorList>
    </citation>
    <scope>NUCLEOTIDE SEQUENCE</scope>
    <source>
        <tissue evidence="1">Leaves</tissue>
    </source>
</reference>
<evidence type="ECO:0000313" key="2">
    <source>
        <dbReference type="Proteomes" id="UP000215914"/>
    </source>
</evidence>
<evidence type="ECO:0000313" key="1">
    <source>
        <dbReference type="EMBL" id="KAF5789638.1"/>
    </source>
</evidence>
<name>A0A9K3N7W1_HELAN</name>
<sequence>MLTTNFMFIHQGFEPGVFLEAASLSIWIEVRFAYFPPSSDPTNNFAIYETY</sequence>
<dbReference type="Proteomes" id="UP000215914">
    <property type="component" value="Unassembled WGS sequence"/>
</dbReference>
<gene>
    <name evidence="1" type="ORF">HanXRQr2_Chr09g0373641</name>
</gene>
<dbReference type="AlphaFoldDB" id="A0A9K3N7W1"/>
<dbReference type="Gramene" id="mRNA:HanXRQr2_Chr09g0373641">
    <property type="protein sequence ID" value="mRNA:HanXRQr2_Chr09g0373641"/>
    <property type="gene ID" value="HanXRQr2_Chr09g0373641"/>
</dbReference>
<accession>A0A9K3N7W1</accession>
<reference evidence="1" key="2">
    <citation type="submission" date="2020-06" db="EMBL/GenBank/DDBJ databases">
        <title>Helianthus annuus Genome sequencing and assembly Release 2.</title>
        <authorList>
            <person name="Gouzy J."/>
            <person name="Langlade N."/>
            <person name="Munos S."/>
        </authorList>
    </citation>
    <scope>NUCLEOTIDE SEQUENCE</scope>
    <source>
        <tissue evidence="1">Leaves</tissue>
    </source>
</reference>
<dbReference type="EMBL" id="MNCJ02000324">
    <property type="protein sequence ID" value="KAF5789638.1"/>
    <property type="molecule type" value="Genomic_DNA"/>
</dbReference>
<comment type="caution">
    <text evidence="1">The sequence shown here is derived from an EMBL/GenBank/DDBJ whole genome shotgun (WGS) entry which is preliminary data.</text>
</comment>
<proteinExistence type="predicted"/>